<comment type="caution">
    <text evidence="2">The sequence shown here is derived from an EMBL/GenBank/DDBJ whole genome shotgun (WGS) entry which is preliminary data.</text>
</comment>
<evidence type="ECO:0000313" key="3">
    <source>
        <dbReference type="Proteomes" id="UP001430306"/>
    </source>
</evidence>
<accession>A0ABS8NJS3</accession>
<feature type="compositionally biased region" description="Polar residues" evidence="1">
    <location>
        <begin position="25"/>
        <end position="37"/>
    </location>
</feature>
<name>A0ABS8NJS3_9BACT</name>
<organism evidence="2 3">
    <name type="scientific">Rhodopirellula halodulae</name>
    <dbReference type="NCBI Taxonomy" id="2894198"/>
    <lineage>
        <taxon>Bacteria</taxon>
        <taxon>Pseudomonadati</taxon>
        <taxon>Planctomycetota</taxon>
        <taxon>Planctomycetia</taxon>
        <taxon>Pirellulales</taxon>
        <taxon>Pirellulaceae</taxon>
        <taxon>Rhodopirellula</taxon>
    </lineage>
</organism>
<keyword evidence="3" id="KW-1185">Reference proteome</keyword>
<evidence type="ECO:0000256" key="1">
    <source>
        <dbReference type="SAM" id="MobiDB-lite"/>
    </source>
</evidence>
<sequence>MDRRDHIVLIEVWHANLSRRPKASDSGTIPATQQSERMSSDEQRVQISRGMIVFVVSEGPVVTTSQTEMAEEITANPDRHLSLLYV</sequence>
<feature type="region of interest" description="Disordered" evidence="1">
    <location>
        <begin position="19"/>
        <end position="42"/>
    </location>
</feature>
<dbReference type="Proteomes" id="UP001430306">
    <property type="component" value="Unassembled WGS sequence"/>
</dbReference>
<evidence type="ECO:0000313" key="2">
    <source>
        <dbReference type="EMBL" id="MCC9643048.1"/>
    </source>
</evidence>
<reference evidence="2" key="1">
    <citation type="submission" date="2021-11" db="EMBL/GenBank/DDBJ databases">
        <title>Genome sequence.</title>
        <authorList>
            <person name="Sun Q."/>
        </authorList>
    </citation>
    <scope>NUCLEOTIDE SEQUENCE</scope>
    <source>
        <strain evidence="2">JC740</strain>
    </source>
</reference>
<protein>
    <submittedName>
        <fullName evidence="2">Uncharacterized protein</fullName>
    </submittedName>
</protein>
<dbReference type="RefSeq" id="WP_230252500.1">
    <property type="nucleotide sequence ID" value="NZ_JAJKFV010000007.1"/>
</dbReference>
<proteinExistence type="predicted"/>
<dbReference type="EMBL" id="JAJKFW010000023">
    <property type="protein sequence ID" value="MCC9643048.1"/>
    <property type="molecule type" value="Genomic_DNA"/>
</dbReference>
<gene>
    <name evidence="2" type="ORF">LOC71_12245</name>
</gene>